<sequence length="170" mass="17284">MRHTFGVVGVLGAALLLSACSTQQVTPLAVTVNETATEATPSGVSSPTATVSADTSTRVTGTAITIAAAEPVAHITGDHTVMGCGVPSIHAIGTTFYNDGTTAYTEDCATLMKAQAAAGEGAIRCPGTTTFVTDPQGCLSSASSSNPALDFINNLRLPQFCDIFPQDRSC</sequence>
<evidence type="ECO:0000313" key="3">
    <source>
        <dbReference type="Proteomes" id="UP000019222"/>
    </source>
</evidence>
<feature type="signal peptide" evidence="1">
    <location>
        <begin position="1"/>
        <end position="19"/>
    </location>
</feature>
<organism evidence="2 3">
    <name type="scientific">Corynebacterium vitaeruminis DSM 20294</name>
    <dbReference type="NCBI Taxonomy" id="1224164"/>
    <lineage>
        <taxon>Bacteria</taxon>
        <taxon>Bacillati</taxon>
        <taxon>Actinomycetota</taxon>
        <taxon>Actinomycetes</taxon>
        <taxon>Mycobacteriales</taxon>
        <taxon>Corynebacteriaceae</taxon>
        <taxon>Corynebacterium</taxon>
    </lineage>
</organism>
<evidence type="ECO:0008006" key="4">
    <source>
        <dbReference type="Google" id="ProtNLM"/>
    </source>
</evidence>
<accession>W5Y2Q6</accession>
<proteinExistence type="predicted"/>
<dbReference type="PATRIC" id="fig|1224164.3.peg.2116"/>
<evidence type="ECO:0000256" key="1">
    <source>
        <dbReference type="SAM" id="SignalP"/>
    </source>
</evidence>
<feature type="chain" id="PRO_5039031575" description="Secreted protein" evidence="1">
    <location>
        <begin position="20"/>
        <end position="170"/>
    </location>
</feature>
<dbReference type="AlphaFoldDB" id="W5Y2Q6"/>
<dbReference type="Proteomes" id="UP000019222">
    <property type="component" value="Chromosome"/>
</dbReference>
<name>W5Y2Q6_9CORY</name>
<dbReference type="KEGG" id="cvt:B843_10510"/>
<dbReference type="PROSITE" id="PS51257">
    <property type="entry name" value="PROKAR_LIPOPROTEIN"/>
    <property type="match status" value="1"/>
</dbReference>
<keyword evidence="3" id="KW-1185">Reference proteome</keyword>
<gene>
    <name evidence="2" type="ORF">B843_10510</name>
</gene>
<dbReference type="HOGENOM" id="CLU_1568116_0_0_11"/>
<evidence type="ECO:0000313" key="2">
    <source>
        <dbReference type="EMBL" id="AHI23482.1"/>
    </source>
</evidence>
<reference evidence="2 3" key="1">
    <citation type="submission" date="2013-02" db="EMBL/GenBank/DDBJ databases">
        <title>The complete genome sequence of Corynebacterium vitaeruminis DSM 20294.</title>
        <authorList>
            <person name="Ruckert C."/>
            <person name="Albersmeier A."/>
            <person name="Kalinowski J."/>
        </authorList>
    </citation>
    <scope>NUCLEOTIDE SEQUENCE [LARGE SCALE GENOMIC DNA]</scope>
    <source>
        <strain evidence="3">ATCC 10234</strain>
    </source>
</reference>
<keyword evidence="1" id="KW-0732">Signal</keyword>
<protein>
    <recommendedName>
        <fullName evidence="4">Secreted protein</fullName>
    </recommendedName>
</protein>
<dbReference type="RefSeq" id="WP_025253475.1">
    <property type="nucleotide sequence ID" value="NZ_CP004353.1"/>
</dbReference>
<dbReference type="EMBL" id="CP004353">
    <property type="protein sequence ID" value="AHI23482.1"/>
    <property type="molecule type" value="Genomic_DNA"/>
</dbReference>